<dbReference type="InterPro" id="IPR051238">
    <property type="entry name" value="GDSL_esterase/lipase"/>
</dbReference>
<dbReference type="AlphaFoldDB" id="A0ABD1TBI7"/>
<comment type="similarity">
    <text evidence="1">Belongs to the 'GDSL' lipolytic enzyme family.</text>
</comment>
<dbReference type="PANTHER" id="PTHR45650">
    <property type="entry name" value="GDSL-LIKE LIPASE/ACYLHYDROLASE-RELATED"/>
    <property type="match status" value="1"/>
</dbReference>
<dbReference type="EMBL" id="JBFOLJ010000009">
    <property type="protein sequence ID" value="KAL2510090.1"/>
    <property type="molecule type" value="Genomic_DNA"/>
</dbReference>
<accession>A0ABD1TBI7</accession>
<evidence type="ECO:0000313" key="3">
    <source>
        <dbReference type="Proteomes" id="UP001604277"/>
    </source>
</evidence>
<comment type="caution">
    <text evidence="2">The sequence shown here is derived from an EMBL/GenBank/DDBJ whole genome shotgun (WGS) entry which is preliminary data.</text>
</comment>
<name>A0ABD1TBI7_9LAMI</name>
<dbReference type="Proteomes" id="UP001604277">
    <property type="component" value="Unassembled WGS sequence"/>
</dbReference>
<protein>
    <submittedName>
        <fullName evidence="2">GDSL esterase/lipase</fullName>
    </submittedName>
</protein>
<proteinExistence type="inferred from homology"/>
<gene>
    <name evidence="2" type="ORF">Fot_33737</name>
</gene>
<keyword evidence="3" id="KW-1185">Reference proteome</keyword>
<sequence length="111" mass="12889">MQIQRFCLYKQIELFQETQYLIKSKIGNKEADKFFQEAQYVVALGSNDFINNYLMPVYSDSWIYPDDSFVQYLMQTLREQLSANEMIKKLGFKPINQTHNAAPSPVPAVAP</sequence>
<organism evidence="2 3">
    <name type="scientific">Forsythia ovata</name>
    <dbReference type="NCBI Taxonomy" id="205694"/>
    <lineage>
        <taxon>Eukaryota</taxon>
        <taxon>Viridiplantae</taxon>
        <taxon>Streptophyta</taxon>
        <taxon>Embryophyta</taxon>
        <taxon>Tracheophyta</taxon>
        <taxon>Spermatophyta</taxon>
        <taxon>Magnoliopsida</taxon>
        <taxon>eudicotyledons</taxon>
        <taxon>Gunneridae</taxon>
        <taxon>Pentapetalae</taxon>
        <taxon>asterids</taxon>
        <taxon>lamiids</taxon>
        <taxon>Lamiales</taxon>
        <taxon>Oleaceae</taxon>
        <taxon>Forsythieae</taxon>
        <taxon>Forsythia</taxon>
    </lineage>
</organism>
<evidence type="ECO:0000256" key="1">
    <source>
        <dbReference type="ARBA" id="ARBA00008668"/>
    </source>
</evidence>
<reference evidence="3" key="1">
    <citation type="submission" date="2024-07" db="EMBL/GenBank/DDBJ databases">
        <title>Two chromosome-level genome assemblies of Korean endemic species Abeliophyllum distichum and Forsythia ovata (Oleaceae).</title>
        <authorList>
            <person name="Jang H."/>
        </authorList>
    </citation>
    <scope>NUCLEOTIDE SEQUENCE [LARGE SCALE GENOMIC DNA]</scope>
</reference>
<evidence type="ECO:0000313" key="2">
    <source>
        <dbReference type="EMBL" id="KAL2510090.1"/>
    </source>
</evidence>
<dbReference type="PANTHER" id="PTHR45650:SF4">
    <property type="entry name" value="GDSL-LIKE LIPASE_ACYLHYDROLASE FAMILY PROTEIN, EXPRESSED"/>
    <property type="match status" value="1"/>
</dbReference>